<dbReference type="SUPFAM" id="SSF52317">
    <property type="entry name" value="Class I glutamine amidotransferase-like"/>
    <property type="match status" value="1"/>
</dbReference>
<feature type="domain" description="HTH araC/xylS-type" evidence="4">
    <location>
        <begin position="220"/>
        <end position="318"/>
    </location>
</feature>
<dbReference type="InterPro" id="IPR029062">
    <property type="entry name" value="Class_I_gatase-like"/>
</dbReference>
<dbReference type="AlphaFoldDB" id="A0A6G9YU79"/>
<sequence>MESEKQIVAVVFDDCTLLDLAGPTDVFRAASMLNRSGGYRLTLVSPDGRAIRASSGIGIAVDAAMDAELVGPDDTVLVVGGSGIRQLTQNPAALRALRRMSARAGRTASVCTGALALAAAGLLDGRRATTHWASCGLLRDGFPLVRVEPDQIYVRDGDRWTSAGVSAGIDLALALVEADHGTELAHAVAAWLVVFARRPGGQAQFSVQLRNQPGRTPAIVELQHWLPDHLTDDLSVAALADRAGMSPRNFARVFRAEVGVTPGTLVEGLRIEAAKRLLTTSDLPVSVIAARTGFGRPETLHRAFARRVGTTPHRYRDHFTRRIS</sequence>
<dbReference type="RefSeq" id="WP_167478778.1">
    <property type="nucleotide sequence ID" value="NZ_CP046172.1"/>
</dbReference>
<dbReference type="KEGG" id="nah:F5544_44795"/>
<dbReference type="GO" id="GO:0043565">
    <property type="term" value="F:sequence-specific DNA binding"/>
    <property type="evidence" value="ECO:0007669"/>
    <property type="project" value="InterPro"/>
</dbReference>
<keyword evidence="1" id="KW-0805">Transcription regulation</keyword>
<dbReference type="SMART" id="SM00342">
    <property type="entry name" value="HTH_ARAC"/>
    <property type="match status" value="1"/>
</dbReference>
<evidence type="ECO:0000256" key="3">
    <source>
        <dbReference type="ARBA" id="ARBA00023163"/>
    </source>
</evidence>
<dbReference type="PROSITE" id="PS00041">
    <property type="entry name" value="HTH_ARAC_FAMILY_1"/>
    <property type="match status" value="1"/>
</dbReference>
<reference evidence="5 6" key="1">
    <citation type="journal article" date="2019" name="ACS Chem. Biol.">
        <title>Identification and Mobilization of a Cryptic Antibiotic Biosynthesis Gene Locus from a Human-Pathogenic Nocardia Isolate.</title>
        <authorList>
            <person name="Herisse M."/>
            <person name="Ishida K."/>
            <person name="Porter J.L."/>
            <person name="Howden B."/>
            <person name="Hertweck C."/>
            <person name="Stinear T.P."/>
            <person name="Pidot S.J."/>
        </authorList>
    </citation>
    <scope>NUCLEOTIDE SEQUENCE [LARGE SCALE GENOMIC DNA]</scope>
    <source>
        <strain evidence="5 6">AUSMDU00012717</strain>
    </source>
</reference>
<evidence type="ECO:0000256" key="2">
    <source>
        <dbReference type="ARBA" id="ARBA00023125"/>
    </source>
</evidence>
<dbReference type="CDD" id="cd03137">
    <property type="entry name" value="GATase1_AraC_1"/>
    <property type="match status" value="1"/>
</dbReference>
<dbReference type="PROSITE" id="PS01124">
    <property type="entry name" value="HTH_ARAC_FAMILY_2"/>
    <property type="match status" value="1"/>
</dbReference>
<dbReference type="Gene3D" id="3.40.50.880">
    <property type="match status" value="1"/>
</dbReference>
<dbReference type="GO" id="GO:0003700">
    <property type="term" value="F:DNA-binding transcription factor activity"/>
    <property type="evidence" value="ECO:0007669"/>
    <property type="project" value="InterPro"/>
</dbReference>
<proteinExistence type="predicted"/>
<accession>A0A6G9YU79</accession>
<keyword evidence="2" id="KW-0238">DNA-binding</keyword>
<dbReference type="Pfam" id="PF12833">
    <property type="entry name" value="HTH_18"/>
    <property type="match status" value="1"/>
</dbReference>
<evidence type="ECO:0000256" key="1">
    <source>
        <dbReference type="ARBA" id="ARBA00023015"/>
    </source>
</evidence>
<dbReference type="InterPro" id="IPR018060">
    <property type="entry name" value="HTH_AraC"/>
</dbReference>
<dbReference type="SUPFAM" id="SSF46689">
    <property type="entry name" value="Homeodomain-like"/>
    <property type="match status" value="2"/>
</dbReference>
<protein>
    <submittedName>
        <fullName evidence="5">Helix-turn-helix domain-containing protein</fullName>
    </submittedName>
</protein>
<keyword evidence="6" id="KW-1185">Reference proteome</keyword>
<evidence type="ECO:0000313" key="6">
    <source>
        <dbReference type="Proteomes" id="UP000503540"/>
    </source>
</evidence>
<dbReference type="Proteomes" id="UP000503540">
    <property type="component" value="Chromosome"/>
</dbReference>
<keyword evidence="3" id="KW-0804">Transcription</keyword>
<dbReference type="InterPro" id="IPR018062">
    <property type="entry name" value="HTH_AraC-typ_CS"/>
</dbReference>
<dbReference type="EMBL" id="CP046172">
    <property type="protein sequence ID" value="QIS16762.1"/>
    <property type="molecule type" value="Genomic_DNA"/>
</dbReference>
<dbReference type="Pfam" id="PF01965">
    <property type="entry name" value="DJ-1_PfpI"/>
    <property type="match status" value="1"/>
</dbReference>
<gene>
    <name evidence="5" type="ORF">F5544_44795</name>
</gene>
<dbReference type="PANTHER" id="PTHR43130">
    <property type="entry name" value="ARAC-FAMILY TRANSCRIPTIONAL REGULATOR"/>
    <property type="match status" value="1"/>
</dbReference>
<name>A0A6G9YU79_9NOCA</name>
<evidence type="ECO:0000313" key="5">
    <source>
        <dbReference type="EMBL" id="QIS16762.1"/>
    </source>
</evidence>
<dbReference type="Gene3D" id="1.10.10.60">
    <property type="entry name" value="Homeodomain-like"/>
    <property type="match status" value="1"/>
</dbReference>
<dbReference type="InterPro" id="IPR052158">
    <property type="entry name" value="INH-QAR"/>
</dbReference>
<dbReference type="PANTHER" id="PTHR43130:SF3">
    <property type="entry name" value="HTH-TYPE TRANSCRIPTIONAL REGULATOR RV1931C"/>
    <property type="match status" value="1"/>
</dbReference>
<dbReference type="InterPro" id="IPR002818">
    <property type="entry name" value="DJ-1/PfpI"/>
</dbReference>
<evidence type="ECO:0000259" key="4">
    <source>
        <dbReference type="PROSITE" id="PS01124"/>
    </source>
</evidence>
<dbReference type="InterPro" id="IPR009057">
    <property type="entry name" value="Homeodomain-like_sf"/>
</dbReference>
<organism evidence="5 6">
    <name type="scientific">Nocardia arthritidis</name>
    <dbReference type="NCBI Taxonomy" id="228602"/>
    <lineage>
        <taxon>Bacteria</taxon>
        <taxon>Bacillati</taxon>
        <taxon>Actinomycetota</taxon>
        <taxon>Actinomycetes</taxon>
        <taxon>Mycobacteriales</taxon>
        <taxon>Nocardiaceae</taxon>
        <taxon>Nocardia</taxon>
    </lineage>
</organism>